<dbReference type="AlphaFoldDB" id="A0AAD6VRF3"/>
<sequence>MEIYRGLGRGSYIWGRSVIERLWVDVTAQVTDTWYQMFQLLELRHGLDINNANHIWLLQFLFLGTINAQLAFFAQTWNQHRIQIRRGPNRSPTDMFVFDMFVNGVRRDQLPLEEENLTVEELEAYGVDWQEFRDEQILRSQSSNNPATENASSWIGRQGIPDDLSYVVVEPPADTLSPDEVSQLFAHFQGLIGTVGDDNVVSLWLQALAYVRVLYPDLF</sequence>
<protein>
    <recommendedName>
        <fullName evidence="1">Integrase core domain-containing protein</fullName>
    </recommendedName>
</protein>
<keyword evidence="3" id="KW-1185">Reference proteome</keyword>
<dbReference type="PANTHER" id="PTHR46791">
    <property type="entry name" value="EXPRESSED PROTEIN"/>
    <property type="match status" value="1"/>
</dbReference>
<accession>A0AAD6VRF3</accession>
<dbReference type="PANTHER" id="PTHR46791:SF5">
    <property type="entry name" value="CLR5 DOMAIN-CONTAINING PROTEIN-RELATED"/>
    <property type="match status" value="1"/>
</dbReference>
<comment type="caution">
    <text evidence="2">The sequence shown here is derived from an EMBL/GenBank/DDBJ whole genome shotgun (WGS) entry which is preliminary data.</text>
</comment>
<name>A0AAD6VRF3_9AGAR</name>
<gene>
    <name evidence="2" type="ORF">GGX14DRAFT_357090</name>
</gene>
<dbReference type="EMBL" id="JARJCW010000013">
    <property type="protein sequence ID" value="KAJ7217824.1"/>
    <property type="molecule type" value="Genomic_DNA"/>
</dbReference>
<dbReference type="InterPro" id="IPR058913">
    <property type="entry name" value="Integrase_dom_put"/>
</dbReference>
<evidence type="ECO:0000313" key="2">
    <source>
        <dbReference type="EMBL" id="KAJ7217824.1"/>
    </source>
</evidence>
<dbReference type="Pfam" id="PF24764">
    <property type="entry name" value="rva_4"/>
    <property type="match status" value="1"/>
</dbReference>
<evidence type="ECO:0000313" key="3">
    <source>
        <dbReference type="Proteomes" id="UP001219525"/>
    </source>
</evidence>
<reference evidence="2" key="1">
    <citation type="submission" date="2023-03" db="EMBL/GenBank/DDBJ databases">
        <title>Massive genome expansion in bonnet fungi (Mycena s.s.) driven by repeated elements and novel gene families across ecological guilds.</title>
        <authorList>
            <consortium name="Lawrence Berkeley National Laboratory"/>
            <person name="Harder C.B."/>
            <person name="Miyauchi S."/>
            <person name="Viragh M."/>
            <person name="Kuo A."/>
            <person name="Thoen E."/>
            <person name="Andreopoulos B."/>
            <person name="Lu D."/>
            <person name="Skrede I."/>
            <person name="Drula E."/>
            <person name="Henrissat B."/>
            <person name="Morin E."/>
            <person name="Kohler A."/>
            <person name="Barry K."/>
            <person name="LaButti K."/>
            <person name="Morin E."/>
            <person name="Salamov A."/>
            <person name="Lipzen A."/>
            <person name="Mereny Z."/>
            <person name="Hegedus B."/>
            <person name="Baldrian P."/>
            <person name="Stursova M."/>
            <person name="Weitz H."/>
            <person name="Taylor A."/>
            <person name="Grigoriev I.V."/>
            <person name="Nagy L.G."/>
            <person name="Martin F."/>
            <person name="Kauserud H."/>
        </authorList>
    </citation>
    <scope>NUCLEOTIDE SEQUENCE</scope>
    <source>
        <strain evidence="2">9144</strain>
    </source>
</reference>
<proteinExistence type="predicted"/>
<feature type="domain" description="Integrase core" evidence="1">
    <location>
        <begin position="1"/>
        <end position="102"/>
    </location>
</feature>
<evidence type="ECO:0000259" key="1">
    <source>
        <dbReference type="Pfam" id="PF24764"/>
    </source>
</evidence>
<organism evidence="2 3">
    <name type="scientific">Mycena pura</name>
    <dbReference type="NCBI Taxonomy" id="153505"/>
    <lineage>
        <taxon>Eukaryota</taxon>
        <taxon>Fungi</taxon>
        <taxon>Dikarya</taxon>
        <taxon>Basidiomycota</taxon>
        <taxon>Agaricomycotina</taxon>
        <taxon>Agaricomycetes</taxon>
        <taxon>Agaricomycetidae</taxon>
        <taxon>Agaricales</taxon>
        <taxon>Marasmiineae</taxon>
        <taxon>Mycenaceae</taxon>
        <taxon>Mycena</taxon>
    </lineage>
</organism>
<dbReference type="Proteomes" id="UP001219525">
    <property type="component" value="Unassembled WGS sequence"/>
</dbReference>